<evidence type="ECO:0000313" key="3">
    <source>
        <dbReference type="EMBL" id="MBE9214137.1"/>
    </source>
</evidence>
<dbReference type="EMBL" id="JADEWL010000051">
    <property type="protein sequence ID" value="MBE9214137.1"/>
    <property type="molecule type" value="Genomic_DNA"/>
</dbReference>
<feature type="transmembrane region" description="Helical" evidence="2">
    <location>
        <begin position="78"/>
        <end position="96"/>
    </location>
</feature>
<keyword evidence="2" id="KW-0812">Transmembrane</keyword>
<dbReference type="AlphaFoldDB" id="A0A8J7K3G9"/>
<keyword evidence="4" id="KW-1185">Reference proteome</keyword>
<keyword evidence="2" id="KW-1133">Transmembrane helix</keyword>
<sequence length="97" mass="11599">MKIQPEYSAAELYKLQTIKNEIESLRKQLIEIDQEVGEIKQNFPYLEKEQAKTYSPEFSHKNNFHPELLEEENVEKPWGNYILVVLIVFYFVVMSFL</sequence>
<keyword evidence="1" id="KW-0175">Coiled coil</keyword>
<gene>
    <name evidence="3" type="ORF">IQ247_15930</name>
</gene>
<accession>A0A8J7K3G9</accession>
<proteinExistence type="predicted"/>
<name>A0A8J7K3G9_9CYAN</name>
<evidence type="ECO:0000313" key="4">
    <source>
        <dbReference type="Proteomes" id="UP000620559"/>
    </source>
</evidence>
<dbReference type="RefSeq" id="WP_193921624.1">
    <property type="nucleotide sequence ID" value="NZ_JADEWL010000051.1"/>
</dbReference>
<comment type="caution">
    <text evidence="3">The sequence shown here is derived from an EMBL/GenBank/DDBJ whole genome shotgun (WGS) entry which is preliminary data.</text>
</comment>
<organism evidence="3 4">
    <name type="scientific">Plectonema cf. radiosum LEGE 06105</name>
    <dbReference type="NCBI Taxonomy" id="945769"/>
    <lineage>
        <taxon>Bacteria</taxon>
        <taxon>Bacillati</taxon>
        <taxon>Cyanobacteriota</taxon>
        <taxon>Cyanophyceae</taxon>
        <taxon>Oscillatoriophycideae</taxon>
        <taxon>Oscillatoriales</taxon>
        <taxon>Microcoleaceae</taxon>
        <taxon>Plectonema</taxon>
    </lineage>
</organism>
<evidence type="ECO:0000256" key="1">
    <source>
        <dbReference type="SAM" id="Coils"/>
    </source>
</evidence>
<dbReference type="Proteomes" id="UP000620559">
    <property type="component" value="Unassembled WGS sequence"/>
</dbReference>
<evidence type="ECO:0000256" key="2">
    <source>
        <dbReference type="SAM" id="Phobius"/>
    </source>
</evidence>
<reference evidence="3" key="1">
    <citation type="submission" date="2020-10" db="EMBL/GenBank/DDBJ databases">
        <authorList>
            <person name="Castelo-Branco R."/>
            <person name="Eusebio N."/>
            <person name="Adriana R."/>
            <person name="Vieira A."/>
            <person name="Brugerolle De Fraissinette N."/>
            <person name="Rezende De Castro R."/>
            <person name="Schneider M.P."/>
            <person name="Vasconcelos V."/>
            <person name="Leao P.N."/>
        </authorList>
    </citation>
    <scope>NUCLEOTIDE SEQUENCE</scope>
    <source>
        <strain evidence="3">LEGE 06105</strain>
    </source>
</reference>
<keyword evidence="2" id="KW-0472">Membrane</keyword>
<protein>
    <submittedName>
        <fullName evidence="3">Uncharacterized protein</fullName>
    </submittedName>
</protein>
<feature type="coiled-coil region" evidence="1">
    <location>
        <begin position="15"/>
        <end position="42"/>
    </location>
</feature>